<evidence type="ECO:0000313" key="2">
    <source>
        <dbReference type="Proteomes" id="UP000028702"/>
    </source>
</evidence>
<dbReference type="RefSeq" id="WP_045447925.1">
    <property type="nucleotide sequence ID" value="NZ_BBIO01000013.1"/>
</dbReference>
<dbReference type="InterPro" id="IPR009057">
    <property type="entry name" value="Homeodomain-like_sf"/>
</dbReference>
<dbReference type="EMBL" id="BBIO01000013">
    <property type="protein sequence ID" value="GAK45960.1"/>
    <property type="molecule type" value="Genomic_DNA"/>
</dbReference>
<organism evidence="1 2">
    <name type="scientific">Tepidicaulis marinus</name>
    <dbReference type="NCBI Taxonomy" id="1333998"/>
    <lineage>
        <taxon>Bacteria</taxon>
        <taxon>Pseudomonadati</taxon>
        <taxon>Pseudomonadota</taxon>
        <taxon>Alphaproteobacteria</taxon>
        <taxon>Hyphomicrobiales</taxon>
        <taxon>Parvibaculaceae</taxon>
        <taxon>Tepidicaulis</taxon>
    </lineage>
</organism>
<dbReference type="Proteomes" id="UP000028702">
    <property type="component" value="Unassembled WGS sequence"/>
</dbReference>
<dbReference type="STRING" id="1333998.M2A_2459"/>
<sequence>MSAKRTAEERLVDAALRLAAKRPWEEISFQDILKSARLTLAKLPPSLHNKPAIVSAFIKRVDAELLASIDPEEFEEARPRDRLFDVLMTRFEILEEHKTAVRSIARSMQRDPLGALTQAETIDRSMGWALAAAQTDAEGLVGAARRRGLGLVWLAAFRVWLREDDLNKVMAELDNRLAQGEKWLTMLRGKRGARRGASARAEGGQPLHS</sequence>
<dbReference type="SUPFAM" id="SSF46689">
    <property type="entry name" value="Homeodomain-like"/>
    <property type="match status" value="1"/>
</dbReference>
<evidence type="ECO:0000313" key="1">
    <source>
        <dbReference type="EMBL" id="GAK45960.1"/>
    </source>
</evidence>
<name>A0A081BD42_9HYPH</name>
<proteinExistence type="predicted"/>
<accession>A0A081BD42</accession>
<keyword evidence="2" id="KW-1185">Reference proteome</keyword>
<dbReference type="eggNOG" id="COG1309">
    <property type="taxonomic scope" value="Bacteria"/>
</dbReference>
<gene>
    <name evidence="1" type="ORF">M2A_2459</name>
</gene>
<dbReference type="AlphaFoldDB" id="A0A081BD42"/>
<protein>
    <submittedName>
        <fullName evidence="1">Regulatory protein TetR</fullName>
    </submittedName>
</protein>
<comment type="caution">
    <text evidence="1">The sequence shown here is derived from an EMBL/GenBank/DDBJ whole genome shotgun (WGS) entry which is preliminary data.</text>
</comment>
<dbReference type="Gene3D" id="1.10.357.10">
    <property type="entry name" value="Tetracycline Repressor, domain 2"/>
    <property type="match status" value="1"/>
</dbReference>
<reference evidence="1 2" key="1">
    <citation type="submission" date="2014-07" db="EMBL/GenBank/DDBJ databases">
        <title>Tepidicaulis marinum gen. nov., sp. nov., a novel marine bacterium denitrifying nitrate to nitrous oxide strictly under microaerobic conditions.</title>
        <authorList>
            <person name="Takeuchi M."/>
            <person name="Yamagishi T."/>
            <person name="Kamagata Y."/>
            <person name="Oshima K."/>
            <person name="Hattori M."/>
            <person name="Katayama T."/>
            <person name="Hanada S."/>
            <person name="Tamaki H."/>
            <person name="Marumo K."/>
            <person name="Maeda H."/>
            <person name="Nedachi M."/>
            <person name="Iwasaki W."/>
            <person name="Suwa Y."/>
            <person name="Sakata S."/>
        </authorList>
    </citation>
    <scope>NUCLEOTIDE SEQUENCE [LARGE SCALE GENOMIC DNA]</scope>
    <source>
        <strain evidence="1 2">MA2</strain>
    </source>
</reference>